<dbReference type="Gene3D" id="1.20.120.1490">
    <property type="match status" value="1"/>
</dbReference>
<sequence length="232" mass="25535">MKLMNRTRRGAGGASDANPKPVRRVLAATGFVLLLGLAVFQSSEPIHAQHAGAQPEHSQYAGQQHRDVTTLSAEDLSALRQGQGWGLARPAELNGVPGPAHLLELADQIELSSSQRDALERMYQRMKGEAIELGSQYVEAERAIDSYFRAGDFSDERLMELVQNSADAMARLRFLHLSYHDRTLKVITDKQTRAYNQLRGYEPGPAAAETGRCSSVPPGHDPAMYRKHMGCP</sequence>
<dbReference type="AlphaFoldDB" id="A0A2R4XMC6"/>
<organism evidence="2 3">
    <name type="scientific">Orrella marina</name>
    <dbReference type="NCBI Taxonomy" id="2163011"/>
    <lineage>
        <taxon>Bacteria</taxon>
        <taxon>Pseudomonadati</taxon>
        <taxon>Pseudomonadota</taxon>
        <taxon>Betaproteobacteria</taxon>
        <taxon>Burkholderiales</taxon>
        <taxon>Alcaligenaceae</taxon>
        <taxon>Orrella</taxon>
    </lineage>
</organism>
<name>A0A2R4XMC6_9BURK</name>
<keyword evidence="3" id="KW-1185">Reference proteome</keyword>
<proteinExistence type="predicted"/>
<evidence type="ECO:0008006" key="4">
    <source>
        <dbReference type="Google" id="ProtNLM"/>
    </source>
</evidence>
<protein>
    <recommendedName>
        <fullName evidence="4">Periplasmic heavy metal sensor</fullName>
    </recommendedName>
</protein>
<evidence type="ECO:0000256" key="1">
    <source>
        <dbReference type="SAM" id="MobiDB-lite"/>
    </source>
</evidence>
<dbReference type="RefSeq" id="WP_108622376.1">
    <property type="nucleotide sequence ID" value="NZ_CP028901.1"/>
</dbReference>
<evidence type="ECO:0000313" key="2">
    <source>
        <dbReference type="EMBL" id="AWB34966.1"/>
    </source>
</evidence>
<feature type="region of interest" description="Disordered" evidence="1">
    <location>
        <begin position="201"/>
        <end position="222"/>
    </location>
</feature>
<dbReference type="KEGG" id="boz:DBV39_15915"/>
<accession>A0A2R4XMC6</accession>
<evidence type="ECO:0000313" key="3">
    <source>
        <dbReference type="Proteomes" id="UP000244571"/>
    </source>
</evidence>
<reference evidence="2 3" key="1">
    <citation type="submission" date="2018-04" db="EMBL/GenBank/DDBJ databases">
        <title>Bordetella sp. HZ20 isolated from seawater.</title>
        <authorList>
            <person name="Sun C."/>
        </authorList>
    </citation>
    <scope>NUCLEOTIDE SEQUENCE [LARGE SCALE GENOMIC DNA]</scope>
    <source>
        <strain evidence="2 3">HZ20</strain>
    </source>
</reference>
<dbReference type="Proteomes" id="UP000244571">
    <property type="component" value="Chromosome"/>
</dbReference>
<dbReference type="EMBL" id="CP028901">
    <property type="protein sequence ID" value="AWB34966.1"/>
    <property type="molecule type" value="Genomic_DNA"/>
</dbReference>
<dbReference type="OrthoDB" id="7353511at2"/>
<gene>
    <name evidence="2" type="ORF">DBV39_15915</name>
</gene>